<dbReference type="FunFam" id="1.10.510.10:FF:000499">
    <property type="entry name" value="Serine/threonine-protein kinase KIC1"/>
    <property type="match status" value="1"/>
</dbReference>
<evidence type="ECO:0000256" key="8">
    <source>
        <dbReference type="ARBA" id="ARBA00047899"/>
    </source>
</evidence>
<dbReference type="InterPro" id="IPR050629">
    <property type="entry name" value="STE20/SPS1-PAK"/>
</dbReference>
<organism evidence="14 15">
    <name type="scientific">Anaeramoeba ignava</name>
    <name type="common">Anaerobic marine amoeba</name>
    <dbReference type="NCBI Taxonomy" id="1746090"/>
    <lineage>
        <taxon>Eukaryota</taxon>
        <taxon>Metamonada</taxon>
        <taxon>Anaeramoebidae</taxon>
        <taxon>Anaeramoeba</taxon>
    </lineage>
</organism>
<keyword evidence="3" id="KW-0723">Serine/threonine-protein kinase</keyword>
<keyword evidence="4" id="KW-0808">Transferase</keyword>
<dbReference type="AlphaFoldDB" id="A0A9Q0LTT7"/>
<dbReference type="EMBL" id="JAPDFW010000056">
    <property type="protein sequence ID" value="KAJ5077790.1"/>
    <property type="molecule type" value="Genomic_DNA"/>
</dbReference>
<feature type="compositionally biased region" description="Low complexity" evidence="12">
    <location>
        <begin position="324"/>
        <end position="340"/>
    </location>
</feature>
<gene>
    <name evidence="14" type="ORF">M0811_05480</name>
</gene>
<feature type="region of interest" description="Disordered" evidence="12">
    <location>
        <begin position="281"/>
        <end position="364"/>
    </location>
</feature>
<protein>
    <recommendedName>
        <fullName evidence="2">non-specific serine/threonine protein kinase</fullName>
        <ecNumber evidence="2">2.7.11.1</ecNumber>
    </recommendedName>
</protein>
<evidence type="ECO:0000313" key="15">
    <source>
        <dbReference type="Proteomes" id="UP001149090"/>
    </source>
</evidence>
<sequence length="471" mass="53552">MIDPEQIYQKQERIGKGNFGEVFKGYEKETKKVVAIKILNLDDAEDDLAEIQKEMAMLKQCKSPYITRYFGSYLKGTQLWIIMEYLAGGSVSDLLKPGPIPEVHIVVILKQILKGLHYLHSQNKIHRDIKAANVLISANGDVKLADFGVSGQLTESGQKKNTFVGTPFWMAPEVIDRLGYDQKADIWSLGITAVEMAKGEPPYANLHPMRALFLIPRNAPPTLEGTFSDKLKNFVSLCLKKDPNERPSAKELLQHKLFRNSRKNSIITELLDRLQGWMANHQDSDDSEDSKDFDDESFDQGGWDFDDKEPQKTKIPPKIEVTQSNKSFISSSESNSMSDSETPKTPRADLTFDEDEFQPSPSLMSSRKANNIFQQFLVSSLKDIEKKQKSNDVTKKTQLLMKLFQLCDDISPDFSKQFISTLTQEIRLSEDHQVSLLLKSRDKSSKSNNDVSPSPTSKFLLDRWKQKFQEN</sequence>
<comment type="catalytic activity">
    <reaction evidence="9">
        <text>L-seryl-[protein] + ATP = O-phospho-L-seryl-[protein] + ADP + H(+)</text>
        <dbReference type="Rhea" id="RHEA:17989"/>
        <dbReference type="Rhea" id="RHEA-COMP:9863"/>
        <dbReference type="Rhea" id="RHEA-COMP:11604"/>
        <dbReference type="ChEBI" id="CHEBI:15378"/>
        <dbReference type="ChEBI" id="CHEBI:29999"/>
        <dbReference type="ChEBI" id="CHEBI:30616"/>
        <dbReference type="ChEBI" id="CHEBI:83421"/>
        <dbReference type="ChEBI" id="CHEBI:456216"/>
        <dbReference type="EC" id="2.7.11.1"/>
    </reaction>
</comment>
<dbReference type="Gene3D" id="3.30.200.20">
    <property type="entry name" value="Phosphorylase Kinase, domain 1"/>
    <property type="match status" value="1"/>
</dbReference>
<dbReference type="PANTHER" id="PTHR48012:SF10">
    <property type="entry name" value="FI20177P1"/>
    <property type="match status" value="1"/>
</dbReference>
<evidence type="ECO:0000256" key="2">
    <source>
        <dbReference type="ARBA" id="ARBA00012513"/>
    </source>
</evidence>
<dbReference type="Gene3D" id="1.10.510.10">
    <property type="entry name" value="Transferase(Phosphotransferase) domain 1"/>
    <property type="match status" value="1"/>
</dbReference>
<comment type="catalytic activity">
    <reaction evidence="8">
        <text>L-threonyl-[protein] + ATP = O-phospho-L-threonyl-[protein] + ADP + H(+)</text>
        <dbReference type="Rhea" id="RHEA:46608"/>
        <dbReference type="Rhea" id="RHEA-COMP:11060"/>
        <dbReference type="Rhea" id="RHEA-COMP:11605"/>
        <dbReference type="ChEBI" id="CHEBI:15378"/>
        <dbReference type="ChEBI" id="CHEBI:30013"/>
        <dbReference type="ChEBI" id="CHEBI:30616"/>
        <dbReference type="ChEBI" id="CHEBI:61977"/>
        <dbReference type="ChEBI" id="CHEBI:456216"/>
        <dbReference type="EC" id="2.7.11.1"/>
    </reaction>
</comment>
<dbReference type="OrthoDB" id="8693905at2759"/>
<dbReference type="SUPFAM" id="SSF56112">
    <property type="entry name" value="Protein kinase-like (PK-like)"/>
    <property type="match status" value="1"/>
</dbReference>
<dbReference type="PANTHER" id="PTHR48012">
    <property type="entry name" value="STERILE20-LIKE KINASE, ISOFORM B-RELATED"/>
    <property type="match status" value="1"/>
</dbReference>
<dbReference type="InterPro" id="IPR011009">
    <property type="entry name" value="Kinase-like_dom_sf"/>
</dbReference>
<evidence type="ECO:0000256" key="12">
    <source>
        <dbReference type="SAM" id="MobiDB-lite"/>
    </source>
</evidence>
<dbReference type="PROSITE" id="PS00107">
    <property type="entry name" value="PROTEIN_KINASE_ATP"/>
    <property type="match status" value="1"/>
</dbReference>
<feature type="domain" description="Protein kinase" evidence="13">
    <location>
        <begin position="8"/>
        <end position="258"/>
    </location>
</feature>
<dbReference type="SMART" id="SM00220">
    <property type="entry name" value="S_TKc"/>
    <property type="match status" value="1"/>
</dbReference>
<evidence type="ECO:0000313" key="14">
    <source>
        <dbReference type="EMBL" id="KAJ5077790.1"/>
    </source>
</evidence>
<dbReference type="OMA" id="ENLWIGV"/>
<dbReference type="GO" id="GO:0005737">
    <property type="term" value="C:cytoplasm"/>
    <property type="evidence" value="ECO:0007669"/>
    <property type="project" value="TreeGrafter"/>
</dbReference>
<dbReference type="Proteomes" id="UP001149090">
    <property type="component" value="Unassembled WGS sequence"/>
</dbReference>
<keyword evidence="6 14" id="KW-0418">Kinase</keyword>
<dbReference type="InterPro" id="IPR001245">
    <property type="entry name" value="Ser-Thr/Tyr_kinase_cat_dom"/>
</dbReference>
<feature type="coiled-coil region" evidence="11">
    <location>
        <begin position="34"/>
        <end position="61"/>
    </location>
</feature>
<dbReference type="InterPro" id="IPR017441">
    <property type="entry name" value="Protein_kinase_ATP_BS"/>
</dbReference>
<evidence type="ECO:0000256" key="6">
    <source>
        <dbReference type="ARBA" id="ARBA00022777"/>
    </source>
</evidence>
<dbReference type="PRINTS" id="PR00109">
    <property type="entry name" value="TYRKINASE"/>
</dbReference>
<dbReference type="PROSITE" id="PS50011">
    <property type="entry name" value="PROTEIN_KINASE_DOM"/>
    <property type="match status" value="1"/>
</dbReference>
<comment type="similarity">
    <text evidence="1">Belongs to the protein kinase superfamily. STE Ser/Thr protein kinase family. STE20 subfamily.</text>
</comment>
<evidence type="ECO:0000256" key="4">
    <source>
        <dbReference type="ARBA" id="ARBA00022679"/>
    </source>
</evidence>
<dbReference type="CDD" id="cd06609">
    <property type="entry name" value="STKc_MST3_like"/>
    <property type="match status" value="1"/>
</dbReference>
<keyword evidence="5 10" id="KW-0547">Nucleotide-binding</keyword>
<dbReference type="Pfam" id="PF00069">
    <property type="entry name" value="Pkinase"/>
    <property type="match status" value="1"/>
</dbReference>
<comment type="caution">
    <text evidence="14">The sequence shown here is derived from an EMBL/GenBank/DDBJ whole genome shotgun (WGS) entry which is preliminary data.</text>
</comment>
<dbReference type="EC" id="2.7.11.1" evidence="2"/>
<evidence type="ECO:0000256" key="3">
    <source>
        <dbReference type="ARBA" id="ARBA00022527"/>
    </source>
</evidence>
<proteinExistence type="inferred from homology"/>
<evidence type="ECO:0000256" key="5">
    <source>
        <dbReference type="ARBA" id="ARBA00022741"/>
    </source>
</evidence>
<evidence type="ECO:0000256" key="10">
    <source>
        <dbReference type="PROSITE-ProRule" id="PRU10141"/>
    </source>
</evidence>
<feature type="binding site" evidence="10">
    <location>
        <position position="37"/>
    </location>
    <ligand>
        <name>ATP</name>
        <dbReference type="ChEBI" id="CHEBI:30616"/>
    </ligand>
</feature>
<evidence type="ECO:0000256" key="1">
    <source>
        <dbReference type="ARBA" id="ARBA00008874"/>
    </source>
</evidence>
<name>A0A9Q0LTT7_ANAIG</name>
<keyword evidence="15" id="KW-1185">Reference proteome</keyword>
<evidence type="ECO:0000256" key="9">
    <source>
        <dbReference type="ARBA" id="ARBA00048679"/>
    </source>
</evidence>
<evidence type="ECO:0000256" key="11">
    <source>
        <dbReference type="SAM" id="Coils"/>
    </source>
</evidence>
<feature type="compositionally biased region" description="Acidic residues" evidence="12">
    <location>
        <begin position="285"/>
        <end position="298"/>
    </location>
</feature>
<dbReference type="GO" id="GO:0005524">
    <property type="term" value="F:ATP binding"/>
    <property type="evidence" value="ECO:0007669"/>
    <property type="project" value="UniProtKB-UniRule"/>
</dbReference>
<keyword evidence="7 10" id="KW-0067">ATP-binding</keyword>
<accession>A0A9Q0LTT7</accession>
<evidence type="ECO:0000259" key="13">
    <source>
        <dbReference type="PROSITE" id="PS50011"/>
    </source>
</evidence>
<dbReference type="InterPro" id="IPR000719">
    <property type="entry name" value="Prot_kinase_dom"/>
</dbReference>
<keyword evidence="11" id="KW-0175">Coiled coil</keyword>
<evidence type="ECO:0000256" key="7">
    <source>
        <dbReference type="ARBA" id="ARBA00022840"/>
    </source>
</evidence>
<reference evidence="14" key="1">
    <citation type="submission" date="2022-10" db="EMBL/GenBank/DDBJ databases">
        <title>Novel sulphate-reducing endosymbionts in the free-living metamonad Anaeramoeba.</title>
        <authorList>
            <person name="Jerlstrom-Hultqvist J."/>
            <person name="Cepicka I."/>
            <person name="Gallot-Lavallee L."/>
            <person name="Salas-Leiva D."/>
            <person name="Curtis B.A."/>
            <person name="Zahonova K."/>
            <person name="Pipaliya S."/>
            <person name="Dacks J."/>
            <person name="Roger A.J."/>
        </authorList>
    </citation>
    <scope>NUCLEOTIDE SEQUENCE</scope>
    <source>
        <strain evidence="14">BMAN</strain>
    </source>
</reference>
<dbReference type="GO" id="GO:0004674">
    <property type="term" value="F:protein serine/threonine kinase activity"/>
    <property type="evidence" value="ECO:0007669"/>
    <property type="project" value="UniProtKB-KW"/>
</dbReference>